<name>A0A1U7LNL5_NEOID</name>
<comment type="cofactor">
    <cofactor evidence="7">
        <name>Mg(2+)</name>
        <dbReference type="ChEBI" id="CHEBI:18420"/>
    </cofactor>
    <cofactor evidence="7">
        <name>Mn(2+)</name>
        <dbReference type="ChEBI" id="CHEBI:29035"/>
    </cofactor>
</comment>
<keyword evidence="6" id="KW-0472">Membrane</keyword>
<evidence type="ECO:0000256" key="1">
    <source>
        <dbReference type="ARBA" id="ARBA00022475"/>
    </source>
</evidence>
<dbReference type="InterPro" id="IPR000403">
    <property type="entry name" value="PI3/4_kinase_cat_dom"/>
</dbReference>
<feature type="non-terminal residue" evidence="10">
    <location>
        <position position="1"/>
    </location>
</feature>
<dbReference type="InterPro" id="IPR018936">
    <property type="entry name" value="PI3/4_kinase_CS"/>
</dbReference>
<evidence type="ECO:0000256" key="7">
    <source>
        <dbReference type="RuleBase" id="RU367084"/>
    </source>
</evidence>
<keyword evidence="1 7" id="KW-1003">Cell membrane</keyword>
<dbReference type="GO" id="GO:0005768">
    <property type="term" value="C:endosome"/>
    <property type="evidence" value="ECO:0007669"/>
    <property type="project" value="UniProtKB-UniRule"/>
</dbReference>
<sequence length="742" mass="83874">TVFNRLSILNGGVLPALPLFISAWHIQVYALTTVYEYFSLLKCPCSVYLLPSLLLAMSATTPSPTPAMAPTNPQFAYERLVQADDIDTAFDRLDSDNNTGQQQVPSKRSSRLPSRARSNSGIDIKAINARLEHWADEIASKFRLGKSKGKSQAQALLLILTLDHGPPMTPEEFEKIADSVRYAISRGVHPQMIRQGSSGSYFVRDINGTTIGIFKPKNEEPYGKMNPKWTKWLHRTLFPCFFGRSCLIPNLSYISEAAACVIDRQLQTFMVPYTDIVWLSSKSFHYDWFDRRAYYVKGKPLSQKLGSFQVFLQGFRDANLFLRDHPWPDQNTSNVTAAVHKKKSWVSTCRAGDDDSDDDDTGYSRKPSESVPRFTWTDTLQQNFREELEKLVILDYIMRNTDRGLDNWMIKICTQTQDVKIVTPNPPSSATGFYNGFPAEPHVYSLSTISLNSPVYGQGPSMAATEGPSSSVNTPQQDQTHIHIGAIDNSLAFPWKHPDEWRSYPYGWLFLPVSLIGQPFSQKTRSHFLPLLTSSTWWRQTTDLLHSLFSQDSDFQERMFQKQLAVLKGQAWNVVETLKQPDQGPLELTRRVRVQVWDDEMEVPITVPLTAPASRKLPIHDEMDIATAASAPLVRELHHLGESAQGAQSPGSDLGSHRGDPMSLSDQWDDRRCVKTHHDRKSLDDRKFDPAVHTRRYSLGTSGRKYSSTEEDGDLGFSATEGVESSYKKVIVERYVIFWGQS</sequence>
<dbReference type="GO" id="GO:0005802">
    <property type="term" value="C:trans-Golgi network"/>
    <property type="evidence" value="ECO:0007669"/>
    <property type="project" value="TreeGrafter"/>
</dbReference>
<dbReference type="EMBL" id="LXFE01000904">
    <property type="protein sequence ID" value="OLL24256.1"/>
    <property type="molecule type" value="Genomic_DNA"/>
</dbReference>
<dbReference type="AlphaFoldDB" id="A0A1U7LNL5"/>
<accession>A0A1U7LNL5</accession>
<feature type="region of interest" description="Disordered" evidence="8">
    <location>
        <begin position="93"/>
        <end position="117"/>
    </location>
</feature>
<dbReference type="GO" id="GO:0004430">
    <property type="term" value="F:1-phosphatidylinositol 4-kinase activity"/>
    <property type="evidence" value="ECO:0007669"/>
    <property type="project" value="UniProtKB-UniRule"/>
</dbReference>
<keyword evidence="4 7" id="KW-0418">Kinase</keyword>
<comment type="similarity">
    <text evidence="7">Belongs to the PI3/PI4-kinase family.</text>
</comment>
<dbReference type="InterPro" id="IPR039756">
    <property type="entry name" value="Lsb6/PI4K2"/>
</dbReference>
<dbReference type="PANTHER" id="PTHR12865">
    <property type="entry name" value="PHOSPHATIDYLINOSITOL 4-KINASE TYPE-II"/>
    <property type="match status" value="1"/>
</dbReference>
<feature type="compositionally biased region" description="Polar residues" evidence="8">
    <location>
        <begin position="96"/>
        <end position="107"/>
    </location>
</feature>
<dbReference type="OMA" id="NWMVKVD"/>
<reference evidence="10 11" key="1">
    <citation type="submission" date="2016-04" db="EMBL/GenBank/DDBJ databases">
        <title>Evolutionary innovation and constraint leading to complex multicellularity in the Ascomycota.</title>
        <authorList>
            <person name="Cisse O."/>
            <person name="Nguyen A."/>
            <person name="Hewitt D.A."/>
            <person name="Jedd G."/>
            <person name="Stajich J.E."/>
        </authorList>
    </citation>
    <scope>NUCLEOTIDE SEQUENCE [LARGE SCALE GENOMIC DNA]</scope>
    <source>
        <strain evidence="10 11">DAH-3</strain>
    </source>
</reference>
<comment type="catalytic activity">
    <reaction evidence="7">
        <text>a 1,2-diacyl-sn-glycero-3-phospho-(1D-myo-inositol) + ATP = a 1,2-diacyl-sn-glycero-3-phospho-(1D-myo-inositol 4-phosphate) + ADP + H(+)</text>
        <dbReference type="Rhea" id="RHEA:19877"/>
        <dbReference type="ChEBI" id="CHEBI:15378"/>
        <dbReference type="ChEBI" id="CHEBI:30616"/>
        <dbReference type="ChEBI" id="CHEBI:57880"/>
        <dbReference type="ChEBI" id="CHEBI:58178"/>
        <dbReference type="ChEBI" id="CHEBI:456216"/>
        <dbReference type="EC" id="2.7.1.67"/>
    </reaction>
</comment>
<feature type="region of interest" description="Disordered" evidence="8">
    <location>
        <begin position="641"/>
        <end position="666"/>
    </location>
</feature>
<gene>
    <name evidence="10" type="ORF">NEOLI_001051</name>
</gene>
<dbReference type="GO" id="GO:0007032">
    <property type="term" value="P:endosome organization"/>
    <property type="evidence" value="ECO:0007669"/>
    <property type="project" value="TreeGrafter"/>
</dbReference>
<evidence type="ECO:0000256" key="2">
    <source>
        <dbReference type="ARBA" id="ARBA00022679"/>
    </source>
</evidence>
<feature type="domain" description="PI3K/PI4K catalytic" evidence="9">
    <location>
        <begin position="187"/>
        <end position="597"/>
    </location>
</feature>
<dbReference type="GO" id="GO:0005524">
    <property type="term" value="F:ATP binding"/>
    <property type="evidence" value="ECO:0007669"/>
    <property type="project" value="UniProtKB-UniRule"/>
</dbReference>
<dbReference type="GO" id="GO:0005886">
    <property type="term" value="C:plasma membrane"/>
    <property type="evidence" value="ECO:0007669"/>
    <property type="project" value="UniProtKB-SubCell"/>
</dbReference>
<evidence type="ECO:0000256" key="8">
    <source>
        <dbReference type="SAM" id="MobiDB-lite"/>
    </source>
</evidence>
<organism evidence="10 11">
    <name type="scientific">Neolecta irregularis (strain DAH-3)</name>
    <dbReference type="NCBI Taxonomy" id="1198029"/>
    <lineage>
        <taxon>Eukaryota</taxon>
        <taxon>Fungi</taxon>
        <taxon>Dikarya</taxon>
        <taxon>Ascomycota</taxon>
        <taxon>Taphrinomycotina</taxon>
        <taxon>Neolectales</taxon>
        <taxon>Neolectaceae</taxon>
        <taxon>Neolecta</taxon>
    </lineage>
</organism>
<evidence type="ECO:0000256" key="3">
    <source>
        <dbReference type="ARBA" id="ARBA00022741"/>
    </source>
</evidence>
<dbReference type="GO" id="GO:0007030">
    <property type="term" value="P:Golgi organization"/>
    <property type="evidence" value="ECO:0007669"/>
    <property type="project" value="TreeGrafter"/>
</dbReference>
<dbReference type="PANTHER" id="PTHR12865:SF1">
    <property type="entry name" value="PHOSPHATIDYLINOSITOL 4-KINASE TYPE 2"/>
    <property type="match status" value="1"/>
</dbReference>
<dbReference type="STRING" id="1198029.A0A1U7LNL5"/>
<evidence type="ECO:0000256" key="6">
    <source>
        <dbReference type="ARBA" id="ARBA00023136"/>
    </source>
</evidence>
<keyword evidence="11" id="KW-1185">Reference proteome</keyword>
<evidence type="ECO:0000259" key="9">
    <source>
        <dbReference type="PROSITE" id="PS50290"/>
    </source>
</evidence>
<dbReference type="Pfam" id="PF00454">
    <property type="entry name" value="PI3_PI4_kinase"/>
    <property type="match status" value="1"/>
</dbReference>
<dbReference type="EC" id="2.7.1.67" evidence="7"/>
<dbReference type="OrthoDB" id="3349449at2759"/>
<evidence type="ECO:0000313" key="11">
    <source>
        <dbReference type="Proteomes" id="UP000186594"/>
    </source>
</evidence>
<evidence type="ECO:0000256" key="4">
    <source>
        <dbReference type="ARBA" id="ARBA00022777"/>
    </source>
</evidence>
<evidence type="ECO:0000313" key="10">
    <source>
        <dbReference type="EMBL" id="OLL24256.1"/>
    </source>
</evidence>
<comment type="subcellular location">
    <subcellularLocation>
        <location evidence="7">Cell membrane</location>
        <topology evidence="7">Peripheral membrane protein</topology>
    </subcellularLocation>
    <subcellularLocation>
        <location evidence="7">Vacuole membrane</location>
        <topology evidence="7">Peripheral membrane protein</topology>
    </subcellularLocation>
</comment>
<keyword evidence="3 7" id="KW-0547">Nucleotide-binding</keyword>
<dbReference type="GO" id="GO:0000329">
    <property type="term" value="C:fungal-type vacuole membrane"/>
    <property type="evidence" value="ECO:0007669"/>
    <property type="project" value="TreeGrafter"/>
</dbReference>
<dbReference type="GO" id="GO:0046854">
    <property type="term" value="P:phosphatidylinositol phosphate biosynthetic process"/>
    <property type="evidence" value="ECO:0007669"/>
    <property type="project" value="UniProtKB-UniRule"/>
</dbReference>
<dbReference type="PROSITE" id="PS00916">
    <property type="entry name" value="PI3_4_KINASE_2"/>
    <property type="match status" value="1"/>
</dbReference>
<protein>
    <recommendedName>
        <fullName evidence="7">Phosphatidylinositol 4-kinase</fullName>
        <ecNumber evidence="7">2.7.1.67</ecNumber>
    </recommendedName>
</protein>
<feature type="region of interest" description="Disordered" evidence="8">
    <location>
        <begin position="348"/>
        <end position="370"/>
    </location>
</feature>
<comment type="caution">
    <text evidence="10">The sequence shown here is derived from an EMBL/GenBank/DDBJ whole genome shotgun (WGS) entry which is preliminary data.</text>
</comment>
<keyword evidence="2 7" id="KW-0808">Transferase</keyword>
<keyword evidence="5 7" id="KW-0067">ATP-binding</keyword>
<evidence type="ECO:0000256" key="5">
    <source>
        <dbReference type="ARBA" id="ARBA00022840"/>
    </source>
</evidence>
<dbReference type="PROSITE" id="PS50290">
    <property type="entry name" value="PI3_4_KINASE_3"/>
    <property type="match status" value="1"/>
</dbReference>
<dbReference type="Proteomes" id="UP000186594">
    <property type="component" value="Unassembled WGS sequence"/>
</dbReference>
<proteinExistence type="inferred from homology"/>